<dbReference type="RefSeq" id="WP_106188977.1">
    <property type="nucleotide sequence ID" value="NZ_PVTF01000006.1"/>
</dbReference>
<dbReference type="AlphaFoldDB" id="A0A2T0T460"/>
<evidence type="ECO:0000313" key="1">
    <source>
        <dbReference type="EMBL" id="PRY40414.1"/>
    </source>
</evidence>
<evidence type="ECO:0008006" key="3">
    <source>
        <dbReference type="Google" id="ProtNLM"/>
    </source>
</evidence>
<organism evidence="1 2">
    <name type="scientific">Umezawaea tangerina</name>
    <dbReference type="NCBI Taxonomy" id="84725"/>
    <lineage>
        <taxon>Bacteria</taxon>
        <taxon>Bacillati</taxon>
        <taxon>Actinomycetota</taxon>
        <taxon>Actinomycetes</taxon>
        <taxon>Pseudonocardiales</taxon>
        <taxon>Pseudonocardiaceae</taxon>
        <taxon>Umezawaea</taxon>
    </lineage>
</organism>
<dbReference type="EMBL" id="PVTF01000006">
    <property type="protein sequence ID" value="PRY40414.1"/>
    <property type="molecule type" value="Genomic_DNA"/>
</dbReference>
<protein>
    <recommendedName>
        <fullName evidence="3">Winged helix DNA-binding protein</fullName>
    </recommendedName>
</protein>
<accession>A0A2T0T460</accession>
<name>A0A2T0T460_9PSEU</name>
<keyword evidence="2" id="KW-1185">Reference proteome</keyword>
<reference evidence="1 2" key="1">
    <citation type="submission" date="2018-03" db="EMBL/GenBank/DDBJ databases">
        <title>Genomic Encyclopedia of Archaeal and Bacterial Type Strains, Phase II (KMG-II): from individual species to whole genera.</title>
        <authorList>
            <person name="Goeker M."/>
        </authorList>
    </citation>
    <scope>NUCLEOTIDE SEQUENCE [LARGE SCALE GENOMIC DNA]</scope>
    <source>
        <strain evidence="1 2">DSM 44720</strain>
    </source>
</reference>
<dbReference type="InterPro" id="IPR036390">
    <property type="entry name" value="WH_DNA-bd_sf"/>
</dbReference>
<dbReference type="Proteomes" id="UP000239494">
    <property type="component" value="Unassembled WGS sequence"/>
</dbReference>
<evidence type="ECO:0000313" key="2">
    <source>
        <dbReference type="Proteomes" id="UP000239494"/>
    </source>
</evidence>
<dbReference type="OrthoDB" id="3288418at2"/>
<dbReference type="SUPFAM" id="SSF46785">
    <property type="entry name" value="Winged helix' DNA-binding domain"/>
    <property type="match status" value="1"/>
</dbReference>
<sequence length="403" mass="45046">MTRTRLFPYPEQRVLEDAAFARGVTPTRIFGVLLPVWCVTIQADVTEAEDYELIDRYLARGIAEGGLSTTAGLADFYALESELVDRALRALGAIGHVTRSADGRWALTTLGLRSVQDRKRYVVTREDRRKLYFDAFGSRPLPRPCYDTRRVTMIPAAELPAGGLDDGPRFHALHSTRGFDHRALGALAANPRRDRFNLPERIDRLRELDAAELVFLPLHVVRGADRHGRIRLLAYGQAAAEADPDLGDLLDATPEVLAVLDAELSSARPQDVVDRAREWLRRRDLGDHRPERLPNGLLRVGLPATAFGDGDRLPSHRVGSFVVQGNGFFQLWCDDVGVRRRALLGRVDALLAARSRVDRDQLLDRVRRMAVQLDLGEVGLPDVRRWAEAAGRRGLAAQLDRIR</sequence>
<proteinExistence type="predicted"/>
<comment type="caution">
    <text evidence="1">The sequence shown here is derived from an EMBL/GenBank/DDBJ whole genome shotgun (WGS) entry which is preliminary data.</text>
</comment>
<gene>
    <name evidence="1" type="ORF">CLV43_106149</name>
</gene>